<dbReference type="RefSeq" id="WP_020370519.1">
    <property type="nucleotide sequence ID" value="NZ_APJW01000003.1"/>
</dbReference>
<dbReference type="InterPro" id="IPR000244">
    <property type="entry name" value="Ribosomal_bL9"/>
</dbReference>
<gene>
    <name evidence="7 9" type="primary">rplI</name>
    <name evidence="9" type="ORF">H359_0911</name>
</gene>
<dbReference type="InterPro" id="IPR036935">
    <property type="entry name" value="Ribosomal_bL9_N_sf"/>
</dbReference>
<dbReference type="InterPro" id="IPR036791">
    <property type="entry name" value="Ribosomal_bL9_C_sf"/>
</dbReference>
<keyword evidence="10" id="KW-1185">Reference proteome</keyword>
<dbReference type="HAMAP" id="MF_00503">
    <property type="entry name" value="Ribosomal_bL9"/>
    <property type="match status" value="1"/>
</dbReference>
<dbReference type="Proteomes" id="UP000016064">
    <property type="component" value="Unassembled WGS sequence"/>
</dbReference>
<dbReference type="PROSITE" id="PS00651">
    <property type="entry name" value="RIBOSOMAL_L9"/>
    <property type="match status" value="1"/>
</dbReference>
<dbReference type="InterPro" id="IPR020594">
    <property type="entry name" value="Ribosomal_bL9_bac/chp"/>
</dbReference>
<evidence type="ECO:0000256" key="4">
    <source>
        <dbReference type="ARBA" id="ARBA00022980"/>
    </source>
</evidence>
<evidence type="ECO:0000259" key="8">
    <source>
        <dbReference type="PROSITE" id="PS00651"/>
    </source>
</evidence>
<organism evidence="9 10">
    <name type="scientific">Chlamydia ibidis 10-1398/6</name>
    <dbReference type="NCBI Taxonomy" id="1046581"/>
    <lineage>
        <taxon>Bacteria</taxon>
        <taxon>Pseudomonadati</taxon>
        <taxon>Chlamydiota</taxon>
        <taxon>Chlamydiia</taxon>
        <taxon>Chlamydiales</taxon>
        <taxon>Chlamydiaceae</taxon>
        <taxon>Chlamydia/Chlamydophila group</taxon>
        <taxon>Chlamydia</taxon>
    </lineage>
</organism>
<dbReference type="InterPro" id="IPR009027">
    <property type="entry name" value="Ribosomal_bL9/RNase_H1_N"/>
</dbReference>
<evidence type="ECO:0000256" key="6">
    <source>
        <dbReference type="ARBA" id="ARBA00035292"/>
    </source>
</evidence>
<evidence type="ECO:0000313" key="9">
    <source>
        <dbReference type="EMBL" id="EQM62480.1"/>
    </source>
</evidence>
<dbReference type="InterPro" id="IPR020070">
    <property type="entry name" value="Ribosomal_bL9_N"/>
</dbReference>
<evidence type="ECO:0000256" key="3">
    <source>
        <dbReference type="ARBA" id="ARBA00022884"/>
    </source>
</evidence>
<keyword evidence="2 7" id="KW-0699">rRNA-binding</keyword>
<dbReference type="InterPro" id="IPR020069">
    <property type="entry name" value="Ribosomal_bL9_C"/>
</dbReference>
<protein>
    <recommendedName>
        <fullName evidence="6 7">Large ribosomal subunit protein bL9</fullName>
    </recommendedName>
</protein>
<evidence type="ECO:0000313" key="10">
    <source>
        <dbReference type="Proteomes" id="UP000016064"/>
    </source>
</evidence>
<evidence type="ECO:0000256" key="1">
    <source>
        <dbReference type="ARBA" id="ARBA00010605"/>
    </source>
</evidence>
<dbReference type="Pfam" id="PF03948">
    <property type="entry name" value="Ribosomal_L9_C"/>
    <property type="match status" value="1"/>
</dbReference>
<evidence type="ECO:0000256" key="7">
    <source>
        <dbReference type="HAMAP-Rule" id="MF_00503"/>
    </source>
</evidence>
<dbReference type="Gene3D" id="3.40.5.10">
    <property type="entry name" value="Ribosomal protein L9, N-terminal domain"/>
    <property type="match status" value="1"/>
</dbReference>
<reference evidence="9 10" key="1">
    <citation type="submission" date="2013-07" db="EMBL/GenBank/DDBJ databases">
        <title>Isolation of a new Chlamydia species from the feral Sacred Ibis (Threskiornis aethiopicus): Chlamydia ibidis.</title>
        <authorList>
            <person name="Vorimore F."/>
            <person name="Hsia R.-C."/>
            <person name="Huot-Creasy H."/>
            <person name="Bastian S."/>
            <person name="Deruyter L."/>
            <person name="Passet A."/>
            <person name="Sachse K."/>
            <person name="Bavoil P."/>
            <person name="Myers G."/>
            <person name="Laroucau K."/>
        </authorList>
    </citation>
    <scope>NUCLEOTIDE SEQUENCE [LARGE SCALE GENOMIC DNA]</scope>
    <source>
        <strain evidence="9 10">10-1398/6</strain>
    </source>
</reference>
<comment type="function">
    <text evidence="7">Binds to the 23S rRNA.</text>
</comment>
<accession>A0ABN0MYX0</accession>
<comment type="caution">
    <text evidence="9">The sequence shown here is derived from an EMBL/GenBank/DDBJ whole genome shotgun (WGS) entry which is preliminary data.</text>
</comment>
<sequence>MKQQLLLLEDVDGLGRSGDIVTARPGYVRNYLLPKSKAVIAGAGTLRLQAKLQEQRLLKAAADREESERLASELRDIVLEFQVRVDPDNNMYGSVTIADIIEAAAQKNIILTRKNFPHSHYAIKNLGKKTIPLRLKEEVTATLIVEVTSDSASLVESSTEQ</sequence>
<keyword evidence="4 7" id="KW-0689">Ribosomal protein</keyword>
<dbReference type="GO" id="GO:0005840">
    <property type="term" value="C:ribosome"/>
    <property type="evidence" value="ECO:0007669"/>
    <property type="project" value="UniProtKB-KW"/>
</dbReference>
<dbReference type="Gene3D" id="3.10.430.100">
    <property type="entry name" value="Ribosomal protein L9, C-terminal domain"/>
    <property type="match status" value="1"/>
</dbReference>
<dbReference type="NCBIfam" id="TIGR00158">
    <property type="entry name" value="L9"/>
    <property type="match status" value="1"/>
</dbReference>
<evidence type="ECO:0000256" key="2">
    <source>
        <dbReference type="ARBA" id="ARBA00022730"/>
    </source>
</evidence>
<dbReference type="Pfam" id="PF01281">
    <property type="entry name" value="Ribosomal_L9_N"/>
    <property type="match status" value="1"/>
</dbReference>
<dbReference type="PANTHER" id="PTHR21368">
    <property type="entry name" value="50S RIBOSOMAL PROTEIN L9"/>
    <property type="match status" value="1"/>
</dbReference>
<comment type="similarity">
    <text evidence="1 7">Belongs to the bacterial ribosomal protein bL9 family.</text>
</comment>
<name>A0ABN0MYX0_9CHLA</name>
<dbReference type="SUPFAM" id="SSF55653">
    <property type="entry name" value="Ribosomal protein L9 C-domain"/>
    <property type="match status" value="1"/>
</dbReference>
<keyword evidence="5 7" id="KW-0687">Ribonucleoprotein</keyword>
<dbReference type="SUPFAM" id="SSF55658">
    <property type="entry name" value="L9 N-domain-like"/>
    <property type="match status" value="1"/>
</dbReference>
<evidence type="ECO:0000256" key="5">
    <source>
        <dbReference type="ARBA" id="ARBA00023274"/>
    </source>
</evidence>
<keyword evidence="3 7" id="KW-0694">RNA-binding</keyword>
<dbReference type="EMBL" id="APJW01000003">
    <property type="protein sequence ID" value="EQM62480.1"/>
    <property type="molecule type" value="Genomic_DNA"/>
</dbReference>
<feature type="domain" description="Ribosomal protein L9" evidence="8">
    <location>
        <begin position="15"/>
        <end position="42"/>
    </location>
</feature>
<proteinExistence type="inferred from homology"/>